<sequence>LGMLEDGMTSHDKRNLWTVIKISQDTAKAEEEDRQEQARQALKFDQVHGRAKSSFGSEADHNGDSEEMTRSSPHETEDTGNERENKPAIGALLPQLHATTMLSVAPRKHTAAAVSVLPYEDDMSQNQNTVNSGSLSVSPCSSSITDFPENQTDSASQDSQSSLRRVVQPSARRCLRSRPNVEMKGAGKMSPRNDSSVVTTQKPPFSGLLDKQGHKLQVVPETQHVPGPLKSEATHRKTVMTNGDTLEITKSSRKSESCEYVSMPSSPVHVIEPPKHSDPDGVESSMVSRIQHSLKMSHDQKKDAEERSNDKSEVNEDCCEENNISALKQEETENMGVENCASAFGSVDHVPSPLSDTMLNDVTSMINCNNDRDVKKKESEDQERNINPFDCDRSNYEGTLKVCKEKRTCLRQPFYIPPFKMDVDTYISYFKRSISEQTARLIEVQQRNHKCVPWGEPVVVGESSSRVMVAVDKGEQKNKSLATLQGYNFRDHKVTYQPVDNIYEDPDMQSNDDIFFSDTSRRKSVVESQQDVTGDLFDALLEEEKSVHKKPDKEGPDEAHNSDNMTAVDRQGTMKRKSDSSDDQTFDQEKKSSEPQEKRASPSPWLTAEKEEVPPVAVKRKKFGRVVSSAESASSCGDLDEDFEPAKRKKWLQRHGAVMSYTRKKTWINGSSNQSQSIRKGGDVNCDVSIFGDPDNSEAVGDDTNAYPMACEETEIIRPGPLKLRGKGRRRFHHKQLEVNEHGVTEYQEAQGPLPVVLGLFGNNENTFPYHLLALIMGNYGFDEVGCQKGDLHSSGSKHRWKCLLKSDATPVADRTVVRDVDNICAEQDTELVPCPICRKTFATKDIEAHASECSEYCEEELHPDVLPVSSSSSIAQMVKQSSEGSVSEKQWSECDNEKGFEGEDTSTIRARQQQSQACQDGIEDPSSPVCCFIPISAQHDSAIDYHHQFHVATAVRQNPTQNPVRHRRKKWKQKKQVKWKKW</sequence>
<evidence type="ECO:0008006" key="4">
    <source>
        <dbReference type="Google" id="ProtNLM"/>
    </source>
</evidence>
<name>A0A6L2PF65_COPFO</name>
<gene>
    <name evidence="2" type="ORF">Cfor_00575</name>
</gene>
<reference evidence="3" key="1">
    <citation type="submission" date="2020-01" db="EMBL/GenBank/DDBJ databases">
        <title>Draft genome sequence of the Termite Coptotermes fromosanus.</title>
        <authorList>
            <person name="Itakura S."/>
            <person name="Yosikawa Y."/>
            <person name="Umezawa K."/>
        </authorList>
    </citation>
    <scope>NUCLEOTIDE SEQUENCE [LARGE SCALE GENOMIC DNA]</scope>
</reference>
<evidence type="ECO:0000256" key="1">
    <source>
        <dbReference type="SAM" id="MobiDB-lite"/>
    </source>
</evidence>
<dbReference type="Proteomes" id="UP000502823">
    <property type="component" value="Unassembled WGS sequence"/>
</dbReference>
<feature type="compositionally biased region" description="Basic and acidic residues" evidence="1">
    <location>
        <begin position="891"/>
        <end position="902"/>
    </location>
</feature>
<feature type="region of interest" description="Disordered" evidence="1">
    <location>
        <begin position="26"/>
        <end position="84"/>
    </location>
</feature>
<feature type="region of interest" description="Disordered" evidence="1">
    <location>
        <begin position="125"/>
        <end position="170"/>
    </location>
</feature>
<feature type="region of interest" description="Disordered" evidence="1">
    <location>
        <begin position="545"/>
        <end position="612"/>
    </location>
</feature>
<feature type="compositionally biased region" description="Basic and acidic residues" evidence="1">
    <location>
        <begin position="545"/>
        <end position="561"/>
    </location>
</feature>
<dbReference type="OrthoDB" id="7700074at2759"/>
<evidence type="ECO:0000313" key="2">
    <source>
        <dbReference type="EMBL" id="GFG31171.1"/>
    </source>
</evidence>
<feature type="compositionally biased region" description="Basic and acidic residues" evidence="1">
    <location>
        <begin position="58"/>
        <end position="84"/>
    </location>
</feature>
<feature type="compositionally biased region" description="Low complexity" evidence="1">
    <location>
        <begin position="153"/>
        <end position="162"/>
    </location>
</feature>
<feature type="region of interest" description="Disordered" evidence="1">
    <location>
        <begin position="887"/>
        <end position="906"/>
    </location>
</feature>
<feature type="compositionally biased region" description="Basic and acidic residues" evidence="1">
    <location>
        <begin position="587"/>
        <end position="600"/>
    </location>
</feature>
<feature type="non-terminal residue" evidence="2">
    <location>
        <position position="1"/>
    </location>
</feature>
<accession>A0A6L2PF65</accession>
<feature type="compositionally biased region" description="Basic and acidic residues" evidence="1">
    <location>
        <begin position="296"/>
        <end position="314"/>
    </location>
</feature>
<comment type="caution">
    <text evidence="2">The sequence shown here is derived from an EMBL/GenBank/DDBJ whole genome shotgun (WGS) entry which is preliminary data.</text>
</comment>
<dbReference type="EMBL" id="BLKM01000286">
    <property type="protein sequence ID" value="GFG31171.1"/>
    <property type="molecule type" value="Genomic_DNA"/>
</dbReference>
<evidence type="ECO:0000313" key="3">
    <source>
        <dbReference type="Proteomes" id="UP000502823"/>
    </source>
</evidence>
<dbReference type="AlphaFoldDB" id="A0A6L2PF65"/>
<organism evidence="2 3">
    <name type="scientific">Coptotermes formosanus</name>
    <name type="common">Formosan subterranean termite</name>
    <dbReference type="NCBI Taxonomy" id="36987"/>
    <lineage>
        <taxon>Eukaryota</taxon>
        <taxon>Metazoa</taxon>
        <taxon>Ecdysozoa</taxon>
        <taxon>Arthropoda</taxon>
        <taxon>Hexapoda</taxon>
        <taxon>Insecta</taxon>
        <taxon>Pterygota</taxon>
        <taxon>Neoptera</taxon>
        <taxon>Polyneoptera</taxon>
        <taxon>Dictyoptera</taxon>
        <taxon>Blattodea</taxon>
        <taxon>Blattoidea</taxon>
        <taxon>Termitoidae</taxon>
        <taxon>Rhinotermitidae</taxon>
        <taxon>Coptotermes</taxon>
    </lineage>
</organism>
<proteinExistence type="predicted"/>
<feature type="compositionally biased region" description="Low complexity" evidence="1">
    <location>
        <begin position="132"/>
        <end position="143"/>
    </location>
</feature>
<protein>
    <recommendedName>
        <fullName evidence="4">UBZ4-type domain-containing protein</fullName>
    </recommendedName>
</protein>
<dbReference type="InParanoid" id="A0A6L2PF65"/>
<keyword evidence="3" id="KW-1185">Reference proteome</keyword>
<feature type="region of interest" description="Disordered" evidence="1">
    <location>
        <begin position="264"/>
        <end position="318"/>
    </location>
</feature>
<feature type="compositionally biased region" description="Basic and acidic residues" evidence="1">
    <location>
        <begin position="27"/>
        <end position="37"/>
    </location>
</feature>